<protein>
    <submittedName>
        <fullName evidence="2">Uncharacterized protein</fullName>
    </submittedName>
</protein>
<feature type="region of interest" description="Disordered" evidence="1">
    <location>
        <begin position="1"/>
        <end position="24"/>
    </location>
</feature>
<gene>
    <name evidence="2" type="ORF">HNR65_000183</name>
</gene>
<evidence type="ECO:0000313" key="2">
    <source>
        <dbReference type="EMBL" id="MBA2879876.1"/>
    </source>
</evidence>
<evidence type="ECO:0000256" key="1">
    <source>
        <dbReference type="SAM" id="MobiDB-lite"/>
    </source>
</evidence>
<dbReference type="RefSeq" id="WP_181549565.1">
    <property type="nucleotide sequence ID" value="NZ_JACDUS010000001.1"/>
</dbReference>
<sequence length="585" mass="67255">MTSSEPEDTQIRSAHQQRMARLAADKQRILKQPPEKALDEILDHPQATALVHSMAEEDMYFLVHEIGAEDAMELLSLASNRQWEYLLDLEIWNRDRINPQALGHWMSLLSRADLPRFHQWAASEKYDLLEYYLHEALEIRIPEENEDPGDFPDGFFTHDGVFYISIQEGFLNAIEDEDDREERQQLIHQLLRHLADEDLQTYQATLLRSVNVMEAESQEEALRFRNVRLAEKGFLPFEEAVGVYAPMRPESVRKRPARTPDTASDGDFNLPVPVQHSSMLSDSGIFGTALWQIKSGQLVYELQVEFAALCNQVIAADQQPVRQREELGHVVEKVSAYLGLGLHRLAGTQKPPAPGQSAEVLSNYSLADIFRTGYALAVDLRNRARKWKADAWYAHRRLALSFWGERLVGFVGGLLLTRPKFFDNYQTGRMYREFETMQDIETAEAALNEITAFDHLLSCMEINTHYLPKRYFITHENLLLTLWAKDRLGQPRIPLPIPANAFLPFFSQLWEQGTKTPRIRHSAKSDFLQWLSAQSGISDHDISDRMEAALENLFSRIAEEYGHVSPADLDPRFVHLFILEKTENQ</sequence>
<comment type="caution">
    <text evidence="2">The sequence shown here is derived from an EMBL/GenBank/DDBJ whole genome shotgun (WGS) entry which is preliminary data.</text>
</comment>
<organism evidence="2 3">
    <name type="scientific">Desulfosalsimonas propionicica</name>
    <dbReference type="NCBI Taxonomy" id="332175"/>
    <lineage>
        <taxon>Bacteria</taxon>
        <taxon>Pseudomonadati</taxon>
        <taxon>Thermodesulfobacteriota</taxon>
        <taxon>Desulfobacteria</taxon>
        <taxon>Desulfobacterales</taxon>
        <taxon>Desulfosalsimonadaceae</taxon>
        <taxon>Desulfosalsimonas</taxon>
    </lineage>
</organism>
<dbReference type="InterPro" id="IPR045750">
    <property type="entry name" value="DUF6178"/>
</dbReference>
<proteinExistence type="predicted"/>
<reference evidence="2 3" key="1">
    <citation type="submission" date="2020-07" db="EMBL/GenBank/DDBJ databases">
        <title>Genomic Encyclopedia of Type Strains, Phase IV (KMG-IV): sequencing the most valuable type-strain genomes for metagenomic binning, comparative biology and taxonomic classification.</title>
        <authorList>
            <person name="Goeker M."/>
        </authorList>
    </citation>
    <scope>NUCLEOTIDE SEQUENCE [LARGE SCALE GENOMIC DNA]</scope>
    <source>
        <strain evidence="2 3">DSM 17721</strain>
    </source>
</reference>
<keyword evidence="3" id="KW-1185">Reference proteome</keyword>
<dbReference type="EMBL" id="JACDUS010000001">
    <property type="protein sequence ID" value="MBA2879876.1"/>
    <property type="molecule type" value="Genomic_DNA"/>
</dbReference>
<evidence type="ECO:0000313" key="3">
    <source>
        <dbReference type="Proteomes" id="UP000525298"/>
    </source>
</evidence>
<name>A0A7W0HJ97_9BACT</name>
<dbReference type="AlphaFoldDB" id="A0A7W0HJ97"/>
<dbReference type="Proteomes" id="UP000525298">
    <property type="component" value="Unassembled WGS sequence"/>
</dbReference>
<dbReference type="Pfam" id="PF19676">
    <property type="entry name" value="DUF6178"/>
    <property type="match status" value="1"/>
</dbReference>
<accession>A0A7W0HJ97</accession>